<gene>
    <name evidence="6" type="ORF">FDP08_17685</name>
</gene>
<dbReference type="Pfam" id="PF00440">
    <property type="entry name" value="TetR_N"/>
    <property type="match status" value="1"/>
</dbReference>
<dbReference type="PANTHER" id="PTHR47506:SF1">
    <property type="entry name" value="HTH-TYPE TRANSCRIPTIONAL REGULATOR YJDC"/>
    <property type="match status" value="1"/>
</dbReference>
<dbReference type="InterPro" id="IPR011075">
    <property type="entry name" value="TetR_C"/>
</dbReference>
<dbReference type="Proteomes" id="UP000308488">
    <property type="component" value="Unassembled WGS sequence"/>
</dbReference>
<evidence type="ECO:0000313" key="6">
    <source>
        <dbReference type="EMBL" id="TKV64246.1"/>
    </source>
</evidence>
<evidence type="ECO:0000259" key="5">
    <source>
        <dbReference type="PROSITE" id="PS50977"/>
    </source>
</evidence>
<dbReference type="OrthoDB" id="9798857at2"/>
<keyword evidence="2 4" id="KW-0238">DNA-binding</keyword>
<feature type="domain" description="HTH tetR-type" evidence="5">
    <location>
        <begin position="7"/>
        <end position="67"/>
    </location>
</feature>
<dbReference type="AlphaFoldDB" id="A0A4U6QW68"/>
<protein>
    <submittedName>
        <fullName evidence="6">TetR/AcrR family transcriptional regulator</fullName>
    </submittedName>
</protein>
<dbReference type="InterPro" id="IPR009057">
    <property type="entry name" value="Homeodomain-like_sf"/>
</dbReference>
<dbReference type="SUPFAM" id="SSF46689">
    <property type="entry name" value="Homeodomain-like"/>
    <property type="match status" value="1"/>
</dbReference>
<evidence type="ECO:0000256" key="1">
    <source>
        <dbReference type="ARBA" id="ARBA00023015"/>
    </source>
</evidence>
<evidence type="ECO:0000256" key="3">
    <source>
        <dbReference type="ARBA" id="ARBA00023163"/>
    </source>
</evidence>
<keyword evidence="3" id="KW-0804">Transcription</keyword>
<name>A0A4U6QW68_9GAMM</name>
<sequence length="209" mass="23986">MPTNRSSATQERILAAAESLILERGFSSTGIDEIVDAAAITKSGFFYHYADKNEMAKALVRRYLKNDDQIFADLFTRADSLSEDPLQQLLIFLNLFAETMTNMELTHPGCLVVTFTYERYQTDEQVAEMVRRGVLNWRELIAQRLRKIATVYEPCMDVDLEELADMFTTVVEGGILLVRVFNQNKHLGKQLLLYRNFLRMIFGPASQRT</sequence>
<comment type="caution">
    <text evidence="6">The sequence shown here is derived from an EMBL/GenBank/DDBJ whole genome shotgun (WGS) entry which is preliminary data.</text>
</comment>
<proteinExistence type="predicted"/>
<dbReference type="Gene3D" id="1.10.357.10">
    <property type="entry name" value="Tetracycline Repressor, domain 2"/>
    <property type="match status" value="1"/>
</dbReference>
<feature type="DNA-binding region" description="H-T-H motif" evidence="4">
    <location>
        <begin position="30"/>
        <end position="49"/>
    </location>
</feature>
<keyword evidence="1" id="KW-0805">Transcription regulation</keyword>
<keyword evidence="7" id="KW-1185">Reference proteome</keyword>
<dbReference type="PROSITE" id="PS50977">
    <property type="entry name" value="HTH_TETR_2"/>
    <property type="match status" value="1"/>
</dbReference>
<dbReference type="PANTHER" id="PTHR47506">
    <property type="entry name" value="TRANSCRIPTIONAL REGULATORY PROTEIN"/>
    <property type="match status" value="1"/>
</dbReference>
<dbReference type="PRINTS" id="PR00455">
    <property type="entry name" value="HTHTETR"/>
</dbReference>
<dbReference type="SUPFAM" id="SSF48498">
    <property type="entry name" value="Tetracyclin repressor-like, C-terminal domain"/>
    <property type="match status" value="1"/>
</dbReference>
<evidence type="ECO:0000313" key="7">
    <source>
        <dbReference type="Proteomes" id="UP000308488"/>
    </source>
</evidence>
<dbReference type="GO" id="GO:0003677">
    <property type="term" value="F:DNA binding"/>
    <property type="evidence" value="ECO:0007669"/>
    <property type="project" value="UniProtKB-UniRule"/>
</dbReference>
<dbReference type="InterPro" id="IPR036271">
    <property type="entry name" value="Tet_transcr_reg_TetR-rel_C_sf"/>
</dbReference>
<dbReference type="RefSeq" id="WP_137437610.1">
    <property type="nucleotide sequence ID" value="NZ_JANRHC010000003.1"/>
</dbReference>
<dbReference type="EMBL" id="SZYH01000002">
    <property type="protein sequence ID" value="TKV64246.1"/>
    <property type="molecule type" value="Genomic_DNA"/>
</dbReference>
<organism evidence="6 7">
    <name type="scientific">Marinobacter panjinensis</name>
    <dbReference type="NCBI Taxonomy" id="2576384"/>
    <lineage>
        <taxon>Bacteria</taxon>
        <taxon>Pseudomonadati</taxon>
        <taxon>Pseudomonadota</taxon>
        <taxon>Gammaproteobacteria</taxon>
        <taxon>Pseudomonadales</taxon>
        <taxon>Marinobacteraceae</taxon>
        <taxon>Marinobacter</taxon>
    </lineage>
</organism>
<reference evidence="6 7" key="1">
    <citation type="submission" date="2019-05" db="EMBL/GenBank/DDBJ databases">
        <title>Marinobacter panjinensis sp. nov., a moderately halophilic bacterium isolated from sea tidal flat environment.</title>
        <authorList>
            <person name="Yang W."/>
            <person name="An M."/>
            <person name="He W."/>
            <person name="Luo X."/>
            <person name="Zhu L."/>
            <person name="Chen G."/>
            <person name="Zhang Y."/>
            <person name="Wang Y."/>
        </authorList>
    </citation>
    <scope>NUCLEOTIDE SEQUENCE [LARGE SCALE GENOMIC DNA]</scope>
    <source>
        <strain evidence="6 7">PJ-16</strain>
    </source>
</reference>
<dbReference type="Pfam" id="PF16925">
    <property type="entry name" value="TetR_C_13"/>
    <property type="match status" value="1"/>
</dbReference>
<accession>A0A4U6QW68</accession>
<dbReference type="InterPro" id="IPR001647">
    <property type="entry name" value="HTH_TetR"/>
</dbReference>
<evidence type="ECO:0000256" key="2">
    <source>
        <dbReference type="ARBA" id="ARBA00023125"/>
    </source>
</evidence>
<evidence type="ECO:0000256" key="4">
    <source>
        <dbReference type="PROSITE-ProRule" id="PRU00335"/>
    </source>
</evidence>